<evidence type="ECO:0000313" key="2">
    <source>
        <dbReference type="Proteomes" id="UP000321393"/>
    </source>
</evidence>
<dbReference type="EMBL" id="SSTE01000542">
    <property type="protein sequence ID" value="KAA0067397.1"/>
    <property type="molecule type" value="Genomic_DNA"/>
</dbReference>
<sequence length="119" mass="13268">MNVWEDLSVHFVVGLPKTQRGIDVVMVVVDKFSKMAHFLACKKSNNDVYVATLFFREIVRLQGIPKTIVSYGDVKFLSTFGGLFGSNLIIHSNSAPPRTLKLMDRPKLLIGHSGTQFDA</sequence>
<dbReference type="AlphaFoldDB" id="A0A5A7VJP0"/>
<dbReference type="STRING" id="1194695.A0A5A7VJP0"/>
<proteinExistence type="predicted"/>
<name>A0A5A7VJP0_CUCMM</name>
<dbReference type="GO" id="GO:0003676">
    <property type="term" value="F:nucleic acid binding"/>
    <property type="evidence" value="ECO:0007669"/>
    <property type="project" value="InterPro"/>
</dbReference>
<dbReference type="InterPro" id="IPR036397">
    <property type="entry name" value="RNaseH_sf"/>
</dbReference>
<reference evidence="1 2" key="1">
    <citation type="submission" date="2019-08" db="EMBL/GenBank/DDBJ databases">
        <title>Draft genome sequences of two oriental melons (Cucumis melo L. var makuwa).</title>
        <authorList>
            <person name="Kwon S.-Y."/>
        </authorList>
    </citation>
    <scope>NUCLEOTIDE SEQUENCE [LARGE SCALE GENOMIC DNA]</scope>
    <source>
        <strain evidence="2">cv. SW 3</strain>
        <tissue evidence="1">Leaf</tissue>
    </source>
</reference>
<evidence type="ECO:0000313" key="1">
    <source>
        <dbReference type="EMBL" id="KAA0067397.1"/>
    </source>
</evidence>
<dbReference type="OrthoDB" id="1435404at2759"/>
<comment type="caution">
    <text evidence="1">The sequence shown here is derived from an EMBL/GenBank/DDBJ whole genome shotgun (WGS) entry which is preliminary data.</text>
</comment>
<keyword evidence="1" id="KW-0418">Kinase</keyword>
<dbReference type="InterPro" id="IPR012337">
    <property type="entry name" value="RNaseH-like_sf"/>
</dbReference>
<dbReference type="PANTHER" id="PTHR35046">
    <property type="entry name" value="ZINC KNUCKLE (CCHC-TYPE) FAMILY PROTEIN"/>
    <property type="match status" value="1"/>
</dbReference>
<accession>A0A5A7VJP0</accession>
<protein>
    <submittedName>
        <fullName evidence="1">Serine/threonine-protein kinase TIO-like</fullName>
    </submittedName>
</protein>
<organism evidence="1 2">
    <name type="scientific">Cucumis melo var. makuwa</name>
    <name type="common">Oriental melon</name>
    <dbReference type="NCBI Taxonomy" id="1194695"/>
    <lineage>
        <taxon>Eukaryota</taxon>
        <taxon>Viridiplantae</taxon>
        <taxon>Streptophyta</taxon>
        <taxon>Embryophyta</taxon>
        <taxon>Tracheophyta</taxon>
        <taxon>Spermatophyta</taxon>
        <taxon>Magnoliopsida</taxon>
        <taxon>eudicotyledons</taxon>
        <taxon>Gunneridae</taxon>
        <taxon>Pentapetalae</taxon>
        <taxon>rosids</taxon>
        <taxon>fabids</taxon>
        <taxon>Cucurbitales</taxon>
        <taxon>Cucurbitaceae</taxon>
        <taxon>Benincaseae</taxon>
        <taxon>Cucumis</taxon>
    </lineage>
</organism>
<gene>
    <name evidence="1" type="ORF">E6C27_scaffold40G00500</name>
</gene>
<dbReference type="GO" id="GO:0016301">
    <property type="term" value="F:kinase activity"/>
    <property type="evidence" value="ECO:0007669"/>
    <property type="project" value="UniProtKB-KW"/>
</dbReference>
<dbReference type="SUPFAM" id="SSF53098">
    <property type="entry name" value="Ribonuclease H-like"/>
    <property type="match status" value="1"/>
</dbReference>
<keyword evidence="1" id="KW-0808">Transferase</keyword>
<dbReference type="Gene3D" id="3.30.420.10">
    <property type="entry name" value="Ribonuclease H-like superfamily/Ribonuclease H"/>
    <property type="match status" value="1"/>
</dbReference>
<dbReference type="PANTHER" id="PTHR35046:SF26">
    <property type="entry name" value="RNA-DIRECTED DNA POLYMERASE"/>
    <property type="match status" value="1"/>
</dbReference>
<dbReference type="Proteomes" id="UP000321393">
    <property type="component" value="Unassembled WGS sequence"/>
</dbReference>